<keyword evidence="2" id="KW-0540">Nuclease</keyword>
<gene>
    <name evidence="2" type="ORF">SAMN06296058_1547</name>
</gene>
<accession>A0A1T5KBK4</accession>
<dbReference type="InterPro" id="IPR003615">
    <property type="entry name" value="HNH_nuc"/>
</dbReference>
<dbReference type="RefSeq" id="WP_079723839.1">
    <property type="nucleotide sequence ID" value="NZ_BMCL01000002.1"/>
</dbReference>
<reference evidence="2 3" key="1">
    <citation type="submission" date="2017-02" db="EMBL/GenBank/DDBJ databases">
        <authorList>
            <person name="Peterson S.W."/>
        </authorList>
    </citation>
    <scope>NUCLEOTIDE SEQUENCE [LARGE SCALE GENOMIC DNA]</scope>
    <source>
        <strain evidence="2 3">P15</strain>
    </source>
</reference>
<dbReference type="Proteomes" id="UP000190341">
    <property type="component" value="Unassembled WGS sequence"/>
</dbReference>
<evidence type="ECO:0000313" key="3">
    <source>
        <dbReference type="Proteomes" id="UP000190341"/>
    </source>
</evidence>
<dbReference type="AlphaFoldDB" id="A0A1T5KBK4"/>
<dbReference type="STRING" id="428993.SAMN06296058_1547"/>
<keyword evidence="3" id="KW-1185">Reference proteome</keyword>
<sequence>MQYWWVNQNQTYKHEVRGGYLWSPKTKANGGQNRFYHAMTEVASGDVIFSFADTLIKAIGIASGPSESAPKPSEFKSAGANWAKDGWYVPVEFTTLENTIRPKDHVDRLKPVLPAKYSPLQENGNGNQGVYLTPVPEGMAQVLIALLEGQVEKILAKASNTSAADDTTAIAKVLSDDGLKVTQRTQLIQARMGQGLFRSRVTEIESRCRVTGIADVRFLIASHIKPWSRSSNVERLDGSNGLLLAPHIDRLFDNGFITFVEDGELRVSERLPPEVQAAWDLESKVAPMPLSAQQEAYMAYHRAEVFLG</sequence>
<keyword evidence="2" id="KW-0255">Endonuclease</keyword>
<dbReference type="OrthoDB" id="529575at2"/>
<protein>
    <submittedName>
        <fullName evidence="2">HNH endonuclease</fullName>
    </submittedName>
</protein>
<organism evidence="2 3">
    <name type="scientific">Pseudoxanthomonas indica</name>
    <dbReference type="NCBI Taxonomy" id="428993"/>
    <lineage>
        <taxon>Bacteria</taxon>
        <taxon>Pseudomonadati</taxon>
        <taxon>Pseudomonadota</taxon>
        <taxon>Gammaproteobacteria</taxon>
        <taxon>Lysobacterales</taxon>
        <taxon>Lysobacteraceae</taxon>
        <taxon>Pseudoxanthomonas</taxon>
    </lineage>
</organism>
<keyword evidence="2" id="KW-0378">Hydrolase</keyword>
<proteinExistence type="predicted"/>
<feature type="domain" description="HNH nuclease" evidence="1">
    <location>
        <begin position="208"/>
        <end position="260"/>
    </location>
</feature>
<evidence type="ECO:0000259" key="1">
    <source>
        <dbReference type="Pfam" id="PF13391"/>
    </source>
</evidence>
<evidence type="ECO:0000313" key="2">
    <source>
        <dbReference type="EMBL" id="SKC61056.1"/>
    </source>
</evidence>
<dbReference type="Pfam" id="PF13391">
    <property type="entry name" value="HNH_2"/>
    <property type="match status" value="1"/>
</dbReference>
<name>A0A1T5KBK4_9GAMM</name>
<dbReference type="EMBL" id="FUZV01000001">
    <property type="protein sequence ID" value="SKC61056.1"/>
    <property type="molecule type" value="Genomic_DNA"/>
</dbReference>
<dbReference type="GO" id="GO:0004519">
    <property type="term" value="F:endonuclease activity"/>
    <property type="evidence" value="ECO:0007669"/>
    <property type="project" value="UniProtKB-KW"/>
</dbReference>